<protein>
    <submittedName>
        <fullName evidence="1">Uncharacterized protein</fullName>
    </submittedName>
</protein>
<geneLocation type="plasmid" evidence="1 2">
    <name>unnamed1</name>
</geneLocation>
<gene>
    <name evidence="1" type="ORF">AADV58_18370</name>
</gene>
<proteinExistence type="predicted"/>
<evidence type="ECO:0000313" key="2">
    <source>
        <dbReference type="Proteomes" id="UP001479520"/>
    </source>
</evidence>
<accession>A0ABZ2XLB0</accession>
<keyword evidence="2" id="KW-1185">Reference proteome</keyword>
<dbReference type="EMBL" id="CP151407">
    <property type="protein sequence ID" value="WZJ23375.1"/>
    <property type="molecule type" value="Genomic_DNA"/>
</dbReference>
<evidence type="ECO:0000313" key="1">
    <source>
        <dbReference type="EMBL" id="WZJ23375.1"/>
    </source>
</evidence>
<reference evidence="1 2" key="1">
    <citation type="submission" date="2024-04" db="EMBL/GenBank/DDBJ databases">
        <title>Dissimilatory iodate-reducing microorganisms contribute to the enrichment of iodine in groundwater.</title>
        <authorList>
            <person name="Jiang Z."/>
        </authorList>
    </citation>
    <scope>NUCLEOTIDE SEQUENCE [LARGE SCALE GENOMIC DNA]</scope>
    <source>
        <strain evidence="1 2">NCP973</strain>
        <plasmid evidence="1 2">unnamed1</plasmid>
    </source>
</reference>
<dbReference type="Proteomes" id="UP001479520">
    <property type="component" value="Plasmid unnamed1"/>
</dbReference>
<keyword evidence="1" id="KW-0614">Plasmid</keyword>
<dbReference type="RefSeq" id="WP_341744714.1">
    <property type="nucleotide sequence ID" value="NZ_CP151407.1"/>
</dbReference>
<organism evidence="1 2">
    <name type="scientific">Azonexus hydrophilus</name>
    <dbReference type="NCBI Taxonomy" id="418702"/>
    <lineage>
        <taxon>Bacteria</taxon>
        <taxon>Pseudomonadati</taxon>
        <taxon>Pseudomonadota</taxon>
        <taxon>Betaproteobacteria</taxon>
        <taxon>Rhodocyclales</taxon>
        <taxon>Azonexaceae</taxon>
        <taxon>Azonexus</taxon>
    </lineage>
</organism>
<name>A0ABZ2XLB0_9RHOO</name>
<sequence>MPSEPILAAKRGPENYRYLPNPAKCAIEFLDAQADRSIEKLDKYLDHYFTVTGQVCEEHTRYSCHYIAVKRFALTGESIAGSLYVPQ</sequence>